<evidence type="ECO:0000256" key="1">
    <source>
        <dbReference type="SAM" id="MobiDB-lite"/>
    </source>
</evidence>
<keyword evidence="4" id="KW-1185">Reference proteome</keyword>
<evidence type="ECO:0000313" key="3">
    <source>
        <dbReference type="EMBL" id="GAA2103781.1"/>
    </source>
</evidence>
<feature type="domain" description="DUF4439" evidence="2">
    <location>
        <begin position="6"/>
        <end position="136"/>
    </location>
</feature>
<dbReference type="SUPFAM" id="SSF47240">
    <property type="entry name" value="Ferritin-like"/>
    <property type="match status" value="1"/>
</dbReference>
<dbReference type="Gene3D" id="1.20.1260.10">
    <property type="match status" value="1"/>
</dbReference>
<dbReference type="EMBL" id="BAAAPE010000029">
    <property type="protein sequence ID" value="GAA2103781.1"/>
    <property type="molecule type" value="Genomic_DNA"/>
</dbReference>
<protein>
    <submittedName>
        <fullName evidence="3">Ferritin-like domain-containing protein</fullName>
    </submittedName>
</protein>
<organism evidence="3 4">
    <name type="scientific">Streptomyces albiaxialis</name>
    <dbReference type="NCBI Taxonomy" id="329523"/>
    <lineage>
        <taxon>Bacteria</taxon>
        <taxon>Bacillati</taxon>
        <taxon>Actinomycetota</taxon>
        <taxon>Actinomycetes</taxon>
        <taxon>Kitasatosporales</taxon>
        <taxon>Streptomycetaceae</taxon>
        <taxon>Streptomyces</taxon>
    </lineage>
</organism>
<feature type="compositionally biased region" description="Low complexity" evidence="1">
    <location>
        <begin position="138"/>
        <end position="168"/>
    </location>
</feature>
<feature type="region of interest" description="Disordered" evidence="1">
    <location>
        <begin position="125"/>
        <end position="168"/>
    </location>
</feature>
<dbReference type="RefSeq" id="WP_344535532.1">
    <property type="nucleotide sequence ID" value="NZ_BAAAPE010000029.1"/>
</dbReference>
<dbReference type="Pfam" id="PF14530">
    <property type="entry name" value="DUF4439"/>
    <property type="match status" value="1"/>
</dbReference>
<dbReference type="InterPro" id="IPR012347">
    <property type="entry name" value="Ferritin-like"/>
</dbReference>
<sequence length="168" mass="17313">MKQLDAVQAALRAEHATVYGYGVVGGRVDEDRKQEAREAYDAHRARRDALRRAVRDLGGEPEPAAAAYALPFAVPDGAAAVRLAAELEDRLAGVYADLVRASEGTRRRDAAGALREAAIRSTRWKGSGVAFPGLPELGASEAAPPAPSGSPSGAPSASPSGTGAPDTL</sequence>
<accession>A0ABP5IP25</accession>
<proteinExistence type="predicted"/>
<gene>
    <name evidence="3" type="ORF">GCM10009801_78930</name>
</gene>
<evidence type="ECO:0000259" key="2">
    <source>
        <dbReference type="Pfam" id="PF14530"/>
    </source>
</evidence>
<dbReference type="InterPro" id="IPR029447">
    <property type="entry name" value="DUF4439"/>
</dbReference>
<dbReference type="Proteomes" id="UP001500016">
    <property type="component" value="Unassembled WGS sequence"/>
</dbReference>
<reference evidence="4" key="1">
    <citation type="journal article" date="2019" name="Int. J. Syst. Evol. Microbiol.">
        <title>The Global Catalogue of Microorganisms (GCM) 10K type strain sequencing project: providing services to taxonomists for standard genome sequencing and annotation.</title>
        <authorList>
            <consortium name="The Broad Institute Genomics Platform"/>
            <consortium name="The Broad Institute Genome Sequencing Center for Infectious Disease"/>
            <person name="Wu L."/>
            <person name="Ma J."/>
        </authorList>
    </citation>
    <scope>NUCLEOTIDE SEQUENCE [LARGE SCALE GENOMIC DNA]</scope>
    <source>
        <strain evidence="4">JCM 15478</strain>
    </source>
</reference>
<comment type="caution">
    <text evidence="3">The sequence shown here is derived from an EMBL/GenBank/DDBJ whole genome shotgun (WGS) entry which is preliminary data.</text>
</comment>
<evidence type="ECO:0000313" key="4">
    <source>
        <dbReference type="Proteomes" id="UP001500016"/>
    </source>
</evidence>
<name>A0ABP5IP25_9ACTN</name>
<dbReference type="InterPro" id="IPR009078">
    <property type="entry name" value="Ferritin-like_SF"/>
</dbReference>